<dbReference type="PANTHER" id="PTHR17630">
    <property type="entry name" value="DIENELACTONE HYDROLASE"/>
    <property type="match status" value="1"/>
</dbReference>
<dbReference type="InterPro" id="IPR029058">
    <property type="entry name" value="AB_hydrolase_fold"/>
</dbReference>
<dbReference type="AlphaFoldDB" id="A0A7N2LVS3"/>
<dbReference type="EMBL" id="LRBV02000006">
    <property type="status" value="NOT_ANNOTATED_CDS"/>
    <property type="molecule type" value="Genomic_DNA"/>
</dbReference>
<feature type="domain" description="Dienelactone hydrolase" evidence="1">
    <location>
        <begin position="60"/>
        <end position="257"/>
    </location>
</feature>
<dbReference type="EnsemblPlants" id="QL06p005633:mrna">
    <property type="protein sequence ID" value="QL06p005633:mrna"/>
    <property type="gene ID" value="QL06p005633"/>
</dbReference>
<proteinExistence type="predicted"/>
<reference evidence="2" key="2">
    <citation type="submission" date="2021-01" db="UniProtKB">
        <authorList>
            <consortium name="EnsemblPlants"/>
        </authorList>
    </citation>
    <scope>IDENTIFICATION</scope>
</reference>
<evidence type="ECO:0000313" key="2">
    <source>
        <dbReference type="EnsemblPlants" id="QL06p005633:mrna"/>
    </source>
</evidence>
<accession>A0A7N2LVS3</accession>
<dbReference type="InterPro" id="IPR002925">
    <property type="entry name" value="Dienelactn_hydro"/>
</dbReference>
<dbReference type="GO" id="GO:0016787">
    <property type="term" value="F:hydrolase activity"/>
    <property type="evidence" value="ECO:0007669"/>
    <property type="project" value="InterPro"/>
</dbReference>
<dbReference type="InParanoid" id="A0A7N2LVS3"/>
<dbReference type="OMA" id="GEHCTTD"/>
<dbReference type="SUPFAM" id="SSF53474">
    <property type="entry name" value="alpha/beta-Hydrolases"/>
    <property type="match status" value="1"/>
</dbReference>
<protein>
    <recommendedName>
        <fullName evidence="1">Dienelactone hydrolase domain-containing protein</fullName>
    </recommendedName>
</protein>
<keyword evidence="3" id="KW-1185">Reference proteome</keyword>
<organism evidence="2 3">
    <name type="scientific">Quercus lobata</name>
    <name type="common">Valley oak</name>
    <dbReference type="NCBI Taxonomy" id="97700"/>
    <lineage>
        <taxon>Eukaryota</taxon>
        <taxon>Viridiplantae</taxon>
        <taxon>Streptophyta</taxon>
        <taxon>Embryophyta</taxon>
        <taxon>Tracheophyta</taxon>
        <taxon>Spermatophyta</taxon>
        <taxon>Magnoliopsida</taxon>
        <taxon>eudicotyledons</taxon>
        <taxon>Gunneridae</taxon>
        <taxon>Pentapetalae</taxon>
        <taxon>rosids</taxon>
        <taxon>fabids</taxon>
        <taxon>Fagales</taxon>
        <taxon>Fagaceae</taxon>
        <taxon>Quercus</taxon>
    </lineage>
</organism>
<sequence>MFHDSILTCLSFPEGYEAPNLRKLADKVAAAGFFAVVPDFFNGDPYVPDDANRPIQVWLKDHGMVVFPAGYEAPILRKLADKVAASGFYVVVPDFFHGEPFVLDNANRPIQVWLKDHGPDKGFEEAKPVIEALRSKGVSAVGAAGFCWGAKVVVELAKTELIQAAVLLHPSLVTLDDIKGVKVPIAVLGAEIDRNSPPTLLKQFEEVLAAKSEVDGFVKIFPKVEHGWTIRYSVEDAAAVKSAEEAHQNLLEWFAKYVK</sequence>
<dbReference type="Gramene" id="QL06p005633:mrna">
    <property type="protein sequence ID" value="QL06p005633:mrna"/>
    <property type="gene ID" value="QL06p005633"/>
</dbReference>
<reference evidence="2 3" key="1">
    <citation type="journal article" date="2016" name="G3 (Bethesda)">
        <title>First Draft Assembly and Annotation of the Genome of a California Endemic Oak Quercus lobata Nee (Fagaceae).</title>
        <authorList>
            <person name="Sork V.L."/>
            <person name="Fitz-Gibbon S.T."/>
            <person name="Puiu D."/>
            <person name="Crepeau M."/>
            <person name="Gugger P.F."/>
            <person name="Sherman R."/>
            <person name="Stevens K."/>
            <person name="Langley C.H."/>
            <person name="Pellegrini M."/>
            <person name="Salzberg S.L."/>
        </authorList>
    </citation>
    <scope>NUCLEOTIDE SEQUENCE [LARGE SCALE GENOMIC DNA]</scope>
    <source>
        <strain evidence="2 3">cv. SW786</strain>
    </source>
</reference>
<evidence type="ECO:0000259" key="1">
    <source>
        <dbReference type="Pfam" id="PF01738"/>
    </source>
</evidence>
<dbReference type="PANTHER" id="PTHR17630:SF97">
    <property type="entry name" value="ENDO-1,31,4-BETA-D-GLUCANASE-LIKE"/>
    <property type="match status" value="1"/>
</dbReference>
<dbReference type="Pfam" id="PF01738">
    <property type="entry name" value="DLH"/>
    <property type="match status" value="1"/>
</dbReference>
<evidence type="ECO:0000313" key="3">
    <source>
        <dbReference type="Proteomes" id="UP000594261"/>
    </source>
</evidence>
<dbReference type="Proteomes" id="UP000594261">
    <property type="component" value="Chromosome 6"/>
</dbReference>
<name>A0A7N2LVS3_QUELO</name>
<dbReference type="Gene3D" id="3.40.50.1820">
    <property type="entry name" value="alpha/beta hydrolase"/>
    <property type="match status" value="1"/>
</dbReference>